<proteinExistence type="predicted"/>
<dbReference type="EMBL" id="JBBPBN010000023">
    <property type="protein sequence ID" value="KAK9011203.1"/>
    <property type="molecule type" value="Genomic_DNA"/>
</dbReference>
<feature type="region of interest" description="Disordered" evidence="1">
    <location>
        <begin position="1"/>
        <end position="36"/>
    </location>
</feature>
<evidence type="ECO:0000256" key="1">
    <source>
        <dbReference type="SAM" id="MobiDB-lite"/>
    </source>
</evidence>
<protein>
    <submittedName>
        <fullName evidence="2">Uncharacterized protein</fullName>
    </submittedName>
</protein>
<keyword evidence="3" id="KW-1185">Reference proteome</keyword>
<name>A0ABR2RE18_9ROSI</name>
<evidence type="ECO:0000313" key="2">
    <source>
        <dbReference type="EMBL" id="KAK9011203.1"/>
    </source>
</evidence>
<dbReference type="Proteomes" id="UP001396334">
    <property type="component" value="Unassembled WGS sequence"/>
</dbReference>
<gene>
    <name evidence="2" type="ORF">V6N11_044057</name>
</gene>
<comment type="caution">
    <text evidence="2">The sequence shown here is derived from an EMBL/GenBank/DDBJ whole genome shotgun (WGS) entry which is preliminary data.</text>
</comment>
<organism evidence="2 3">
    <name type="scientific">Hibiscus sabdariffa</name>
    <name type="common">roselle</name>
    <dbReference type="NCBI Taxonomy" id="183260"/>
    <lineage>
        <taxon>Eukaryota</taxon>
        <taxon>Viridiplantae</taxon>
        <taxon>Streptophyta</taxon>
        <taxon>Embryophyta</taxon>
        <taxon>Tracheophyta</taxon>
        <taxon>Spermatophyta</taxon>
        <taxon>Magnoliopsida</taxon>
        <taxon>eudicotyledons</taxon>
        <taxon>Gunneridae</taxon>
        <taxon>Pentapetalae</taxon>
        <taxon>rosids</taxon>
        <taxon>malvids</taxon>
        <taxon>Malvales</taxon>
        <taxon>Malvaceae</taxon>
        <taxon>Malvoideae</taxon>
        <taxon>Hibiscus</taxon>
    </lineage>
</organism>
<evidence type="ECO:0000313" key="3">
    <source>
        <dbReference type="Proteomes" id="UP001396334"/>
    </source>
</evidence>
<accession>A0ABR2RE18</accession>
<sequence length="84" mass="9223">MMSQQWWQPRIAEKNKDSSSTTASNSAGEDNATVRGRRVATNAAIINSILGLPDDKPSLYAMLGALEDEDYEQIKDFLCEEGTA</sequence>
<reference evidence="2 3" key="1">
    <citation type="journal article" date="2024" name="G3 (Bethesda)">
        <title>Genome assembly of Hibiscus sabdariffa L. provides insights into metabolisms of medicinal natural products.</title>
        <authorList>
            <person name="Kim T."/>
        </authorList>
    </citation>
    <scope>NUCLEOTIDE SEQUENCE [LARGE SCALE GENOMIC DNA]</scope>
    <source>
        <strain evidence="2">TK-2024</strain>
        <tissue evidence="2">Old leaves</tissue>
    </source>
</reference>
<feature type="compositionally biased region" description="Polar residues" evidence="1">
    <location>
        <begin position="18"/>
        <end position="28"/>
    </location>
</feature>